<dbReference type="InterPro" id="IPR005471">
    <property type="entry name" value="Tscrpt_reg_IclR_N"/>
</dbReference>
<reference evidence="7" key="1">
    <citation type="submission" date="2017-05" db="EMBL/GenBank/DDBJ databases">
        <authorList>
            <person name="Macchi M."/>
            <person name="Festa S."/>
            <person name="Coppotelli B.M."/>
            <person name="Morelli I.S."/>
        </authorList>
    </citation>
    <scope>NUCLEOTIDE SEQUENCE [LARGE SCALE GENOMIC DNA]</scope>
    <source>
        <strain evidence="7">I</strain>
    </source>
</reference>
<keyword evidence="2" id="KW-0238">DNA-binding</keyword>
<dbReference type="GO" id="GO:0003700">
    <property type="term" value="F:DNA-binding transcription factor activity"/>
    <property type="evidence" value="ECO:0007669"/>
    <property type="project" value="TreeGrafter"/>
</dbReference>
<dbReference type="PANTHER" id="PTHR30136:SF35">
    <property type="entry name" value="HTH-TYPE TRANSCRIPTIONAL REGULATOR RV1719"/>
    <property type="match status" value="1"/>
</dbReference>
<dbReference type="OrthoDB" id="9790046at2"/>
<evidence type="ECO:0000313" key="6">
    <source>
        <dbReference type="EMBL" id="OWJ67790.1"/>
    </source>
</evidence>
<dbReference type="AlphaFoldDB" id="A0A211ZRB8"/>
<sequence>MQSTAAKGAAMAEATSRERGIDRAVAILEYLQARRGPVRMGELAKAIGAPRSTLYEIVGRLTAARILEPAGEGGAVFFGRAVHYYAQTYVAGVDLLSRARREVLGLATETGETAQFCMLDGDKYVVMLNEPGRRTFRITSEVGIRLPIPWTASGRLLVAHLDAAGIAGFIPAEDFTLPNGERIDPAEFVAETGAARARGYAVTQELVDRFTRCLAAPVIDRDGRAVATLCLVTPLDTPAERQGALLDTLLAAARRLSLAPPGAVGL</sequence>
<dbReference type="Pfam" id="PF01614">
    <property type="entry name" value="IclR_C"/>
    <property type="match status" value="1"/>
</dbReference>
<dbReference type="InterPro" id="IPR050707">
    <property type="entry name" value="HTH_MetabolicPath_Reg"/>
</dbReference>
<proteinExistence type="predicted"/>
<evidence type="ECO:0000256" key="1">
    <source>
        <dbReference type="ARBA" id="ARBA00023015"/>
    </source>
</evidence>
<evidence type="ECO:0000256" key="2">
    <source>
        <dbReference type="ARBA" id="ARBA00023125"/>
    </source>
</evidence>
<dbReference type="InterPro" id="IPR014757">
    <property type="entry name" value="Tscrpt_reg_IclR_C"/>
</dbReference>
<dbReference type="Gene3D" id="3.30.450.40">
    <property type="match status" value="1"/>
</dbReference>
<accession>A0A211ZRB8</accession>
<dbReference type="InterPro" id="IPR036388">
    <property type="entry name" value="WH-like_DNA-bd_sf"/>
</dbReference>
<keyword evidence="1" id="KW-0805">Transcription regulation</keyword>
<dbReference type="SUPFAM" id="SSF55781">
    <property type="entry name" value="GAF domain-like"/>
    <property type="match status" value="1"/>
</dbReference>
<keyword evidence="7" id="KW-1185">Reference proteome</keyword>
<evidence type="ECO:0000256" key="3">
    <source>
        <dbReference type="ARBA" id="ARBA00023163"/>
    </source>
</evidence>
<dbReference type="Proteomes" id="UP000196655">
    <property type="component" value="Unassembled WGS sequence"/>
</dbReference>
<organism evidence="6 7">
    <name type="scientific">Inquilinus limosus</name>
    <dbReference type="NCBI Taxonomy" id="171674"/>
    <lineage>
        <taxon>Bacteria</taxon>
        <taxon>Pseudomonadati</taxon>
        <taxon>Pseudomonadota</taxon>
        <taxon>Alphaproteobacteria</taxon>
        <taxon>Rhodospirillales</taxon>
        <taxon>Rhodospirillaceae</taxon>
        <taxon>Inquilinus</taxon>
    </lineage>
</organism>
<name>A0A211ZRB8_9PROT</name>
<dbReference type="EMBL" id="NHON01000010">
    <property type="protein sequence ID" value="OWJ67790.1"/>
    <property type="molecule type" value="Genomic_DNA"/>
</dbReference>
<dbReference type="InterPro" id="IPR036390">
    <property type="entry name" value="WH_DNA-bd_sf"/>
</dbReference>
<feature type="domain" description="IclR-ED" evidence="5">
    <location>
        <begin position="81"/>
        <end position="262"/>
    </location>
</feature>
<dbReference type="PROSITE" id="PS51077">
    <property type="entry name" value="HTH_ICLR"/>
    <property type="match status" value="1"/>
</dbReference>
<dbReference type="Gene3D" id="1.10.10.10">
    <property type="entry name" value="Winged helix-like DNA-binding domain superfamily/Winged helix DNA-binding domain"/>
    <property type="match status" value="1"/>
</dbReference>
<comment type="caution">
    <text evidence="6">The sequence shown here is derived from an EMBL/GenBank/DDBJ whole genome shotgun (WGS) entry which is preliminary data.</text>
</comment>
<dbReference type="PROSITE" id="PS51078">
    <property type="entry name" value="ICLR_ED"/>
    <property type="match status" value="1"/>
</dbReference>
<evidence type="ECO:0000259" key="5">
    <source>
        <dbReference type="PROSITE" id="PS51078"/>
    </source>
</evidence>
<keyword evidence="3" id="KW-0804">Transcription</keyword>
<dbReference type="GO" id="GO:0003677">
    <property type="term" value="F:DNA binding"/>
    <property type="evidence" value="ECO:0007669"/>
    <property type="project" value="UniProtKB-KW"/>
</dbReference>
<dbReference type="STRING" id="1122125.GCA_000423185_00492"/>
<protein>
    <submittedName>
        <fullName evidence="6">IclR family transcriptional regulator</fullName>
    </submittedName>
</protein>
<gene>
    <name evidence="6" type="ORF">BWR60_07355</name>
</gene>
<dbReference type="Pfam" id="PF09339">
    <property type="entry name" value="HTH_IclR"/>
    <property type="match status" value="1"/>
</dbReference>
<dbReference type="GO" id="GO:0045892">
    <property type="term" value="P:negative regulation of DNA-templated transcription"/>
    <property type="evidence" value="ECO:0007669"/>
    <property type="project" value="TreeGrafter"/>
</dbReference>
<dbReference type="SMART" id="SM00346">
    <property type="entry name" value="HTH_ICLR"/>
    <property type="match status" value="1"/>
</dbReference>
<feature type="domain" description="HTH iclR-type" evidence="4">
    <location>
        <begin position="18"/>
        <end position="80"/>
    </location>
</feature>
<evidence type="ECO:0000259" key="4">
    <source>
        <dbReference type="PROSITE" id="PS51077"/>
    </source>
</evidence>
<dbReference type="InterPro" id="IPR029016">
    <property type="entry name" value="GAF-like_dom_sf"/>
</dbReference>
<dbReference type="SUPFAM" id="SSF46785">
    <property type="entry name" value="Winged helix' DNA-binding domain"/>
    <property type="match status" value="1"/>
</dbReference>
<evidence type="ECO:0000313" key="7">
    <source>
        <dbReference type="Proteomes" id="UP000196655"/>
    </source>
</evidence>
<dbReference type="PANTHER" id="PTHR30136">
    <property type="entry name" value="HELIX-TURN-HELIX TRANSCRIPTIONAL REGULATOR, ICLR FAMILY"/>
    <property type="match status" value="1"/>
</dbReference>